<dbReference type="Pfam" id="PF05597">
    <property type="entry name" value="Phasin"/>
    <property type="match status" value="1"/>
</dbReference>
<gene>
    <name evidence="2" type="ORF">ENQ87_00315</name>
</gene>
<evidence type="ECO:0000256" key="1">
    <source>
        <dbReference type="SAM" id="Coils"/>
    </source>
</evidence>
<accession>A0A831XKX5</accession>
<comment type="caution">
    <text evidence="2">The sequence shown here is derived from an EMBL/GenBank/DDBJ whole genome shotgun (WGS) entry which is preliminary data.</text>
</comment>
<dbReference type="InterPro" id="IPR008769">
    <property type="entry name" value="PhaF_PhaI"/>
</dbReference>
<dbReference type="EMBL" id="DSOV01000001">
    <property type="protein sequence ID" value="HEN40811.1"/>
    <property type="molecule type" value="Genomic_DNA"/>
</dbReference>
<sequence>MIELIEKAVLAGLGVMSLSQKKAEELVSDLKAKCKVGEDEGKALVEKLQNIARDARERISEMADMEVKRAIERFGLVPREEYDRLAKRVEALEAKLAGTDSNPEC</sequence>
<evidence type="ECO:0000313" key="2">
    <source>
        <dbReference type="EMBL" id="HEN40811.1"/>
    </source>
</evidence>
<dbReference type="AlphaFoldDB" id="A0A831XKX5"/>
<feature type="coiled-coil region" evidence="1">
    <location>
        <begin position="45"/>
        <end position="102"/>
    </location>
</feature>
<name>A0A831XKX5_GEOME</name>
<organism evidence="2">
    <name type="scientific">Geobacter metallireducens</name>
    <dbReference type="NCBI Taxonomy" id="28232"/>
    <lineage>
        <taxon>Bacteria</taxon>
        <taxon>Pseudomonadati</taxon>
        <taxon>Thermodesulfobacteriota</taxon>
        <taxon>Desulfuromonadia</taxon>
        <taxon>Geobacterales</taxon>
        <taxon>Geobacteraceae</taxon>
        <taxon>Geobacter</taxon>
    </lineage>
</organism>
<proteinExistence type="predicted"/>
<keyword evidence="1" id="KW-0175">Coiled coil</keyword>
<protein>
    <submittedName>
        <fullName evidence="2">Phasin superfamily protein</fullName>
    </submittedName>
</protein>
<reference evidence="2" key="1">
    <citation type="journal article" date="2020" name="mSystems">
        <title>Genome- and Community-Level Interaction Insights into Carbon Utilization and Element Cycling Functions of Hydrothermarchaeota in Hydrothermal Sediment.</title>
        <authorList>
            <person name="Zhou Z."/>
            <person name="Liu Y."/>
            <person name="Xu W."/>
            <person name="Pan J."/>
            <person name="Luo Z.H."/>
            <person name="Li M."/>
        </authorList>
    </citation>
    <scope>NUCLEOTIDE SEQUENCE [LARGE SCALE GENOMIC DNA]</scope>
    <source>
        <strain evidence="2">SpSt-349</strain>
    </source>
</reference>